<dbReference type="Proteomes" id="UP000295781">
    <property type="component" value="Chromosome"/>
</dbReference>
<feature type="compositionally biased region" description="Basic and acidic residues" evidence="5">
    <location>
        <begin position="7"/>
        <end position="22"/>
    </location>
</feature>
<evidence type="ECO:0000256" key="4">
    <source>
        <dbReference type="ARBA" id="ARBA00022840"/>
    </source>
</evidence>
<evidence type="ECO:0000256" key="2">
    <source>
        <dbReference type="ARBA" id="ARBA00022741"/>
    </source>
</evidence>
<proteinExistence type="predicted"/>
<evidence type="ECO:0000313" key="8">
    <source>
        <dbReference type="Proteomes" id="UP000295781"/>
    </source>
</evidence>
<dbReference type="GO" id="GO:0004674">
    <property type="term" value="F:protein serine/threonine kinase activity"/>
    <property type="evidence" value="ECO:0007669"/>
    <property type="project" value="UniProtKB-EC"/>
</dbReference>
<dbReference type="SUPFAM" id="SSF56112">
    <property type="entry name" value="Protein kinase-like (PK-like)"/>
    <property type="match status" value="1"/>
</dbReference>
<feature type="region of interest" description="Disordered" evidence="5">
    <location>
        <begin position="1"/>
        <end position="86"/>
    </location>
</feature>
<dbReference type="AlphaFoldDB" id="A0A4P2QC66"/>
<dbReference type="PROSITE" id="PS50011">
    <property type="entry name" value="PROTEIN_KINASE_DOM"/>
    <property type="match status" value="1"/>
</dbReference>
<feature type="region of interest" description="Disordered" evidence="5">
    <location>
        <begin position="407"/>
        <end position="456"/>
    </location>
</feature>
<dbReference type="Pfam" id="PF00069">
    <property type="entry name" value="Pkinase"/>
    <property type="match status" value="1"/>
</dbReference>
<dbReference type="CDD" id="cd14014">
    <property type="entry name" value="STKc_PknB_like"/>
    <property type="match status" value="1"/>
</dbReference>
<dbReference type="InterPro" id="IPR000719">
    <property type="entry name" value="Prot_kinase_dom"/>
</dbReference>
<dbReference type="PANTHER" id="PTHR43289:SF6">
    <property type="entry name" value="SERINE_THREONINE-PROTEIN KINASE NEKL-3"/>
    <property type="match status" value="1"/>
</dbReference>
<feature type="compositionally biased region" description="Pro residues" evidence="5">
    <location>
        <begin position="652"/>
        <end position="669"/>
    </location>
</feature>
<feature type="compositionally biased region" description="Low complexity" evidence="5">
    <location>
        <begin position="634"/>
        <end position="651"/>
    </location>
</feature>
<evidence type="ECO:0000256" key="1">
    <source>
        <dbReference type="ARBA" id="ARBA00022679"/>
    </source>
</evidence>
<feature type="region of interest" description="Disordered" evidence="5">
    <location>
        <begin position="625"/>
        <end position="686"/>
    </location>
</feature>
<dbReference type="EC" id="2.7.11.1" evidence="7"/>
<dbReference type="Gene3D" id="3.30.200.20">
    <property type="entry name" value="Phosphorylase Kinase, domain 1"/>
    <property type="match status" value="1"/>
</dbReference>
<protein>
    <submittedName>
        <fullName evidence="7">Protein kinase</fullName>
        <ecNumber evidence="7">2.7.11.1</ecNumber>
    </submittedName>
</protein>
<dbReference type="PANTHER" id="PTHR43289">
    <property type="entry name" value="MITOGEN-ACTIVATED PROTEIN KINASE KINASE KINASE 20-RELATED"/>
    <property type="match status" value="1"/>
</dbReference>
<feature type="compositionally biased region" description="Basic and acidic residues" evidence="5">
    <location>
        <begin position="30"/>
        <end position="40"/>
    </location>
</feature>
<keyword evidence="3 7" id="KW-0418">Kinase</keyword>
<dbReference type="InterPro" id="IPR008266">
    <property type="entry name" value="Tyr_kinase_AS"/>
</dbReference>
<feature type="compositionally biased region" description="Low complexity" evidence="5">
    <location>
        <begin position="517"/>
        <end position="528"/>
    </location>
</feature>
<organism evidence="7 8">
    <name type="scientific">Sorangium cellulosum</name>
    <name type="common">Polyangium cellulosum</name>
    <dbReference type="NCBI Taxonomy" id="56"/>
    <lineage>
        <taxon>Bacteria</taxon>
        <taxon>Pseudomonadati</taxon>
        <taxon>Myxococcota</taxon>
        <taxon>Polyangia</taxon>
        <taxon>Polyangiales</taxon>
        <taxon>Polyangiaceae</taxon>
        <taxon>Sorangium</taxon>
    </lineage>
</organism>
<feature type="compositionally biased region" description="Pro residues" evidence="5">
    <location>
        <begin position="677"/>
        <end position="686"/>
    </location>
</feature>
<accession>A0A4P2QC66</accession>
<keyword evidence="1 7" id="KW-0808">Transferase</keyword>
<dbReference type="GO" id="GO:0005524">
    <property type="term" value="F:ATP binding"/>
    <property type="evidence" value="ECO:0007669"/>
    <property type="project" value="UniProtKB-KW"/>
</dbReference>
<evidence type="ECO:0000259" key="6">
    <source>
        <dbReference type="PROSITE" id="PS50011"/>
    </source>
</evidence>
<evidence type="ECO:0000256" key="5">
    <source>
        <dbReference type="SAM" id="MobiDB-lite"/>
    </source>
</evidence>
<sequence length="686" mass="73457">MSAHKGRGWEADRAVDSARSDELAASGPPEHVHAALETRTLRSRQLTLPGPTEPPATVPMRRPDRDAPTAVGRDAPPSPSDRRSRSLGKYQFIATLGRGGMADVDLAVAVGPAGFSKLQVIKRLRRNIADEPEFRDMLLDEARLAARLNHRNVVQTNEVGLVDGEYFIAMEYLDGQPLSRVLSRAREQARPIPLAISLWILGEVLAGLHYAHELVDYDGTPLHVVHRDVSPHNIFITYDGQVKIVDFGIALAARRVVETQAGTLKGKVAYMAPEQAFSPSSEIDRRADIFSIGVILWEVVASRRLWRGLTDPQIISCLMRDIPDVRTARPEVPFELARICGQALAHAPGRRYATAAELRAELDRYAERLSEQVTAEQVGGLVGELFAGERAEIRTIIDRQLKTLREGGPDAASAERSGHASRLPSLPLHERLDSYPPAPEEGAVTPSTPAARHRSIPPQGTLHAVVRPEPTAAAPPAPAPRRPRIPLVAAAAVIAALGAVTLYLKLRDPARERPGTPASSPAQSAPLAQAPPPSSAAPSPPATERSTPRAAVEAGLLRATIKASPASARILLDGVALPSNPFEGKLLKDGAAHRIEISAPGHVTQRRMLIFDRDIELAVTLHAAPKAPAPSPAAPAVEATTATRARSAEPASPQPAEPASPRPAEPASPRPGEADPTIPPPKPDPY</sequence>
<dbReference type="InterPro" id="IPR011009">
    <property type="entry name" value="Kinase-like_dom_sf"/>
</dbReference>
<dbReference type="PROSITE" id="PS00109">
    <property type="entry name" value="PROTEIN_KINASE_TYR"/>
    <property type="match status" value="1"/>
</dbReference>
<feature type="region of interest" description="Disordered" evidence="5">
    <location>
        <begin position="511"/>
        <end position="549"/>
    </location>
</feature>
<evidence type="ECO:0000256" key="3">
    <source>
        <dbReference type="ARBA" id="ARBA00022777"/>
    </source>
</evidence>
<dbReference type="OrthoDB" id="5481553at2"/>
<reference evidence="7 8" key="1">
    <citation type="submission" date="2015-09" db="EMBL/GenBank/DDBJ databases">
        <title>Sorangium comparison.</title>
        <authorList>
            <person name="Zaburannyi N."/>
            <person name="Bunk B."/>
            <person name="Overmann J."/>
            <person name="Mueller R."/>
        </authorList>
    </citation>
    <scope>NUCLEOTIDE SEQUENCE [LARGE SCALE GENOMIC DNA]</scope>
    <source>
        <strain evidence="7 8">So ceGT47</strain>
    </source>
</reference>
<dbReference type="EMBL" id="CP012670">
    <property type="protein sequence ID" value="AUX27330.1"/>
    <property type="molecule type" value="Genomic_DNA"/>
</dbReference>
<evidence type="ECO:0000313" key="7">
    <source>
        <dbReference type="EMBL" id="AUX27330.1"/>
    </source>
</evidence>
<gene>
    <name evidence="7" type="ORF">SOCEGT47_079170</name>
</gene>
<keyword evidence="4" id="KW-0067">ATP-binding</keyword>
<feature type="domain" description="Protein kinase" evidence="6">
    <location>
        <begin position="90"/>
        <end position="366"/>
    </location>
</feature>
<name>A0A4P2QC66_SORCE</name>
<feature type="compositionally biased region" description="Pro residues" evidence="5">
    <location>
        <begin position="529"/>
        <end position="541"/>
    </location>
</feature>
<dbReference type="Gene3D" id="1.10.510.10">
    <property type="entry name" value="Transferase(Phosphotransferase) domain 1"/>
    <property type="match status" value="1"/>
</dbReference>
<keyword evidence="2" id="KW-0547">Nucleotide-binding</keyword>